<dbReference type="VEuPathDB" id="FungiDB:SDRG_01628"/>
<evidence type="ECO:0000313" key="3">
    <source>
        <dbReference type="Proteomes" id="UP000030762"/>
    </source>
</evidence>
<organism evidence="2 3">
    <name type="scientific">Saprolegnia diclina (strain VS20)</name>
    <dbReference type="NCBI Taxonomy" id="1156394"/>
    <lineage>
        <taxon>Eukaryota</taxon>
        <taxon>Sar</taxon>
        <taxon>Stramenopiles</taxon>
        <taxon>Oomycota</taxon>
        <taxon>Saprolegniomycetes</taxon>
        <taxon>Saprolegniales</taxon>
        <taxon>Saprolegniaceae</taxon>
        <taxon>Saprolegnia</taxon>
    </lineage>
</organism>
<dbReference type="RefSeq" id="XP_008605384.1">
    <property type="nucleotide sequence ID" value="XM_008607162.1"/>
</dbReference>
<feature type="compositionally biased region" description="Pro residues" evidence="1">
    <location>
        <begin position="104"/>
        <end position="113"/>
    </location>
</feature>
<feature type="region of interest" description="Disordered" evidence="1">
    <location>
        <begin position="583"/>
        <end position="659"/>
    </location>
</feature>
<reference evidence="2 3" key="1">
    <citation type="submission" date="2012-04" db="EMBL/GenBank/DDBJ databases">
        <title>The Genome Sequence of Saprolegnia declina VS20.</title>
        <authorList>
            <consortium name="The Broad Institute Genome Sequencing Platform"/>
            <person name="Russ C."/>
            <person name="Nusbaum C."/>
            <person name="Tyler B."/>
            <person name="van West P."/>
            <person name="Dieguez-Uribeondo J."/>
            <person name="de Bruijn I."/>
            <person name="Tripathy S."/>
            <person name="Jiang R."/>
            <person name="Young S.K."/>
            <person name="Zeng Q."/>
            <person name="Gargeya S."/>
            <person name="Fitzgerald M."/>
            <person name="Haas B."/>
            <person name="Abouelleil A."/>
            <person name="Alvarado L."/>
            <person name="Arachchi H.M."/>
            <person name="Berlin A."/>
            <person name="Chapman S.B."/>
            <person name="Goldberg J."/>
            <person name="Griggs A."/>
            <person name="Gujja S."/>
            <person name="Hansen M."/>
            <person name="Howarth C."/>
            <person name="Imamovic A."/>
            <person name="Larimer J."/>
            <person name="McCowen C."/>
            <person name="Montmayeur A."/>
            <person name="Murphy C."/>
            <person name="Neiman D."/>
            <person name="Pearson M."/>
            <person name="Priest M."/>
            <person name="Roberts A."/>
            <person name="Saif S."/>
            <person name="Shea T."/>
            <person name="Sisk P."/>
            <person name="Sykes S."/>
            <person name="Wortman J."/>
            <person name="Nusbaum C."/>
            <person name="Birren B."/>
        </authorList>
    </citation>
    <scope>NUCLEOTIDE SEQUENCE [LARGE SCALE GENOMIC DNA]</scope>
    <source>
        <strain evidence="2 3">VS20</strain>
    </source>
</reference>
<proteinExistence type="predicted"/>
<feature type="region of interest" description="Disordered" evidence="1">
    <location>
        <begin position="382"/>
        <end position="409"/>
    </location>
</feature>
<name>T0R5J1_SAPDV</name>
<evidence type="ECO:0000256" key="1">
    <source>
        <dbReference type="SAM" id="MobiDB-lite"/>
    </source>
</evidence>
<dbReference type="OrthoDB" id="63850at2759"/>
<dbReference type="EMBL" id="JH767134">
    <property type="protein sequence ID" value="EQC41670.1"/>
    <property type="molecule type" value="Genomic_DNA"/>
</dbReference>
<feature type="region of interest" description="Disordered" evidence="1">
    <location>
        <begin position="63"/>
        <end position="153"/>
    </location>
</feature>
<sequence>MGGRAKSSAAANKLNRGFQAATTAGASSSALAVLDDIDRLLRVTAPVATCRRKHTQLVENQAPPHKGHAFAHAARSWSSSAPKTRPSPASYAPVLVTKRVPGPTWRPPPPPLLPDHLRPTFVPACEHDSDSTDSNPPRPRDAPKRSKPRKPVQRSVGYYSVSYALVEPRVRYAPLLEQAAKTRAAASRRRAYHRLVVQTYASLRRPSHAHETPARAPQRLHGHATFAKARQRPAHVRRCEWGPSQVHMPWTTERNGVLLDRTTGRDLVVCRRKHAAQRIAFASRMQPKVTLEPGTYEVSGSAIKSRRCMINYAKAKGRSDTKLDPFGRKLDTGVSASVAVAERHARVSSTVNMARASGRQPMSLHEAPVLALSPQYAFGKPAPRGHVSFAKQRRGNNQDEHQRETEELDLDVRYNSVEPRVKVLAFPPVATSPTARDVPTLELAPAYDAKWPKPSCLVSMATDRAERWPKPMKERPEQCDLQSPPLHVQSKHKKAVFAVHMDKQVVRPSIEPDAPLSYDDIDPTKLSTHARTTTVVDMAKNVRPRTVLARDDRPLDLSPCSAVHSRTKRVPTIVSMATQMPRPATKTLQQAELASPSIKNGERRRAHSAAMAKQMGRRSRGPEPEEVLQLSPRTTSLSEHRRIKGTPAMRKPTTMRARS</sequence>
<dbReference type="Proteomes" id="UP000030762">
    <property type="component" value="Unassembled WGS sequence"/>
</dbReference>
<feature type="compositionally biased region" description="Basic and acidic residues" evidence="1">
    <location>
        <begin position="396"/>
        <end position="405"/>
    </location>
</feature>
<dbReference type="InParanoid" id="T0R5J1"/>
<protein>
    <submittedName>
        <fullName evidence="2">Uncharacterized protein</fullName>
    </submittedName>
</protein>
<gene>
    <name evidence="2" type="ORF">SDRG_01628</name>
</gene>
<evidence type="ECO:0000313" key="2">
    <source>
        <dbReference type="EMBL" id="EQC41670.1"/>
    </source>
</evidence>
<dbReference type="GeneID" id="19942355"/>
<accession>T0R5J1</accession>
<keyword evidence="3" id="KW-1185">Reference proteome</keyword>
<dbReference type="OMA" id="PHKGHAF"/>
<dbReference type="AlphaFoldDB" id="T0R5J1"/>